<dbReference type="RefSeq" id="WP_091349969.1">
    <property type="nucleotide sequence ID" value="NZ_FOIF01000014.1"/>
</dbReference>
<name>A0A1H9ZXT3_9FIRM</name>
<gene>
    <name evidence="1" type="ORF">SAMN03080614_101420</name>
</gene>
<evidence type="ECO:0000313" key="1">
    <source>
        <dbReference type="EMBL" id="SES86202.1"/>
    </source>
</evidence>
<evidence type="ECO:0000313" key="2">
    <source>
        <dbReference type="Proteomes" id="UP000243819"/>
    </source>
</evidence>
<dbReference type="Proteomes" id="UP000243819">
    <property type="component" value="Unassembled WGS sequence"/>
</dbReference>
<dbReference type="STRING" id="1120990.SAMN03080614_101420"/>
<organism evidence="1 2">
    <name type="scientific">Anaerobranca gottschalkii DSM 13577</name>
    <dbReference type="NCBI Taxonomy" id="1120990"/>
    <lineage>
        <taxon>Bacteria</taxon>
        <taxon>Bacillati</taxon>
        <taxon>Bacillota</taxon>
        <taxon>Clostridia</taxon>
        <taxon>Eubacteriales</taxon>
        <taxon>Proteinivoracaceae</taxon>
        <taxon>Anaerobranca</taxon>
    </lineage>
</organism>
<protein>
    <submittedName>
        <fullName evidence="1">Uncharacterized protein</fullName>
    </submittedName>
</protein>
<accession>A0A1H9ZXT3</accession>
<reference evidence="2" key="1">
    <citation type="submission" date="2016-10" db="EMBL/GenBank/DDBJ databases">
        <authorList>
            <person name="Varghese N."/>
            <person name="Submissions S."/>
        </authorList>
    </citation>
    <scope>NUCLEOTIDE SEQUENCE [LARGE SCALE GENOMIC DNA]</scope>
    <source>
        <strain evidence="2">DSM 13577</strain>
    </source>
</reference>
<keyword evidence="2" id="KW-1185">Reference proteome</keyword>
<proteinExistence type="predicted"/>
<dbReference type="AlphaFoldDB" id="A0A1H9ZXT3"/>
<dbReference type="EMBL" id="FOIF01000014">
    <property type="protein sequence ID" value="SES86202.1"/>
    <property type="molecule type" value="Genomic_DNA"/>
</dbReference>
<sequence>MKKLLTIVFVLIIIFNANYVFALNGFRDGYQGQYYYRVTATTIADAILPIYESQTQHTRGITTTVSLQQTVTNGRSASSSLSIGGNFFLELSTQLGLTQYQSFSTTTSVAYTIDANTPTGKYRIEHVFPQSKLDYSRWDMIELTEERWSISYAPVRNAAYRRLTRYSN</sequence>